<organism evidence="2 3">
    <name type="scientific">Candidatus Blackburnbacteria bacterium RIFCSPHIGHO2_01_FULL_43_15b</name>
    <dbReference type="NCBI Taxonomy" id="1797513"/>
    <lineage>
        <taxon>Bacteria</taxon>
        <taxon>Candidatus Blackburniibacteriota</taxon>
    </lineage>
</organism>
<sequence>MVSADYIVGLTDGEGCFYVNLRPDATPRSKQSAVETHFYLKLRDDHLDLLKEVKEAFGCGAIYYQKERRQNHSPCYRFGINSQKDVQEVLIPFFEEHPLRGPKQVSFLLFKQIAKMVFTKEHLTSEGLEKIRRLKLTMNHRARPVREIRSPGGNVTKP</sequence>
<dbReference type="PANTHER" id="PTHR36181:SF2">
    <property type="entry name" value="INTRON-ENCODED ENDONUCLEASE AI3-RELATED"/>
    <property type="match status" value="1"/>
</dbReference>
<evidence type="ECO:0000313" key="2">
    <source>
        <dbReference type="EMBL" id="OGY08773.1"/>
    </source>
</evidence>
<dbReference type="InterPro" id="IPR051289">
    <property type="entry name" value="LAGLIDADG_Endonuclease"/>
</dbReference>
<protein>
    <recommendedName>
        <fullName evidence="1">Homing endonuclease LAGLIDADG domain-containing protein</fullName>
    </recommendedName>
</protein>
<dbReference type="AlphaFoldDB" id="A0A1G1V055"/>
<dbReference type="SUPFAM" id="SSF55608">
    <property type="entry name" value="Homing endonucleases"/>
    <property type="match status" value="1"/>
</dbReference>
<dbReference type="Gene3D" id="3.10.28.10">
    <property type="entry name" value="Homing endonucleases"/>
    <property type="match status" value="1"/>
</dbReference>
<proteinExistence type="predicted"/>
<gene>
    <name evidence="2" type="ORF">A2782_02175</name>
</gene>
<feature type="domain" description="Homing endonuclease LAGLIDADG" evidence="1">
    <location>
        <begin position="7"/>
        <end position="113"/>
    </location>
</feature>
<accession>A0A1G1V055</accession>
<dbReference type="PANTHER" id="PTHR36181">
    <property type="entry name" value="INTRON-ENCODED ENDONUCLEASE AI3-RELATED"/>
    <property type="match status" value="1"/>
</dbReference>
<comment type="caution">
    <text evidence="2">The sequence shown here is derived from an EMBL/GenBank/DDBJ whole genome shotgun (WGS) entry which is preliminary data.</text>
</comment>
<dbReference type="Pfam" id="PF00961">
    <property type="entry name" value="LAGLIDADG_1"/>
    <property type="match status" value="1"/>
</dbReference>
<dbReference type="Proteomes" id="UP000177967">
    <property type="component" value="Unassembled WGS sequence"/>
</dbReference>
<dbReference type="GO" id="GO:0004519">
    <property type="term" value="F:endonuclease activity"/>
    <property type="evidence" value="ECO:0007669"/>
    <property type="project" value="InterPro"/>
</dbReference>
<evidence type="ECO:0000313" key="3">
    <source>
        <dbReference type="Proteomes" id="UP000177967"/>
    </source>
</evidence>
<evidence type="ECO:0000259" key="1">
    <source>
        <dbReference type="Pfam" id="PF00961"/>
    </source>
</evidence>
<name>A0A1G1V055_9BACT</name>
<dbReference type="InterPro" id="IPR027434">
    <property type="entry name" value="Homing_endonucl"/>
</dbReference>
<dbReference type="STRING" id="1797513.A2782_02175"/>
<dbReference type="InterPro" id="IPR004860">
    <property type="entry name" value="LAGLIDADG_dom"/>
</dbReference>
<dbReference type="EMBL" id="MHBW01000020">
    <property type="protein sequence ID" value="OGY08773.1"/>
    <property type="molecule type" value="Genomic_DNA"/>
</dbReference>
<reference evidence="2 3" key="1">
    <citation type="journal article" date="2016" name="Nat. Commun.">
        <title>Thousands of microbial genomes shed light on interconnected biogeochemical processes in an aquifer system.</title>
        <authorList>
            <person name="Anantharaman K."/>
            <person name="Brown C.T."/>
            <person name="Hug L.A."/>
            <person name="Sharon I."/>
            <person name="Castelle C.J."/>
            <person name="Probst A.J."/>
            <person name="Thomas B.C."/>
            <person name="Singh A."/>
            <person name="Wilkins M.J."/>
            <person name="Karaoz U."/>
            <person name="Brodie E.L."/>
            <person name="Williams K.H."/>
            <person name="Hubbard S.S."/>
            <person name="Banfield J.F."/>
        </authorList>
    </citation>
    <scope>NUCLEOTIDE SEQUENCE [LARGE SCALE GENOMIC DNA]</scope>
</reference>